<dbReference type="InterPro" id="IPR018466">
    <property type="entry name" value="Kre9/Knh1-like_N"/>
</dbReference>
<evidence type="ECO:0000256" key="2">
    <source>
        <dbReference type="SAM" id="MobiDB-lite"/>
    </source>
</evidence>
<dbReference type="RefSeq" id="XP_025597741.1">
    <property type="nucleotide sequence ID" value="XM_025739855.1"/>
</dbReference>
<name>A0A316Z941_9BASI</name>
<proteinExistence type="predicted"/>
<feature type="non-terminal residue" evidence="5">
    <location>
        <position position="159"/>
    </location>
</feature>
<gene>
    <name evidence="5" type="ORF">FA09DRAFT_283834</name>
</gene>
<evidence type="ECO:0000256" key="3">
    <source>
        <dbReference type="SAM" id="SignalP"/>
    </source>
</evidence>
<evidence type="ECO:0000256" key="1">
    <source>
        <dbReference type="ARBA" id="ARBA00022729"/>
    </source>
</evidence>
<accession>A0A316Z941</accession>
<dbReference type="STRING" id="58919.A0A316Z941"/>
<feature type="compositionally biased region" description="Low complexity" evidence="2">
    <location>
        <begin position="141"/>
        <end position="159"/>
    </location>
</feature>
<keyword evidence="1 3" id="KW-0732">Signal</keyword>
<dbReference type="Proteomes" id="UP000245946">
    <property type="component" value="Unassembled WGS sequence"/>
</dbReference>
<sequence>MRAAAAVSLLLAAAASSAAAFEISFPNSTSYWVACKENTVNWSANSSDPSIFSVALINSNQTSLRGSYLIGNSLSTANGTAQLRPNCIPEGSYDLLFVNASNYALDNPEVYYRSASFQLRGNETELEQVTPNTGAFNNQPSSSSGSNGASSSTTSGAPR</sequence>
<dbReference type="EMBL" id="KZ819295">
    <property type="protein sequence ID" value="PWN97462.1"/>
    <property type="molecule type" value="Genomic_DNA"/>
</dbReference>
<dbReference type="Pfam" id="PF10342">
    <property type="entry name" value="Kre9_KNH"/>
    <property type="match status" value="1"/>
</dbReference>
<reference evidence="5 6" key="1">
    <citation type="journal article" date="2018" name="Mol. Biol. Evol.">
        <title>Broad Genomic Sampling Reveals a Smut Pathogenic Ancestry of the Fungal Clade Ustilaginomycotina.</title>
        <authorList>
            <person name="Kijpornyongpan T."/>
            <person name="Mondo S.J."/>
            <person name="Barry K."/>
            <person name="Sandor L."/>
            <person name="Lee J."/>
            <person name="Lipzen A."/>
            <person name="Pangilinan J."/>
            <person name="LaButti K."/>
            <person name="Hainaut M."/>
            <person name="Henrissat B."/>
            <person name="Grigoriev I.V."/>
            <person name="Spatafora J.W."/>
            <person name="Aime M.C."/>
        </authorList>
    </citation>
    <scope>NUCLEOTIDE SEQUENCE [LARGE SCALE GENOMIC DNA]</scope>
    <source>
        <strain evidence="5 6">MCA 4186</strain>
    </source>
</reference>
<feature type="compositionally biased region" description="Polar residues" evidence="2">
    <location>
        <begin position="130"/>
        <end position="140"/>
    </location>
</feature>
<feature type="domain" description="Yeast cell wall synthesis Kre9/Knh1-like N-terminal" evidence="4">
    <location>
        <begin position="26"/>
        <end position="118"/>
    </location>
</feature>
<keyword evidence="6" id="KW-1185">Reference proteome</keyword>
<protein>
    <recommendedName>
        <fullName evidence="4">Yeast cell wall synthesis Kre9/Knh1-like N-terminal domain-containing protein</fullName>
    </recommendedName>
</protein>
<dbReference type="GeneID" id="37267401"/>
<feature type="signal peptide" evidence="3">
    <location>
        <begin position="1"/>
        <end position="20"/>
    </location>
</feature>
<evidence type="ECO:0000313" key="5">
    <source>
        <dbReference type="EMBL" id="PWN97462.1"/>
    </source>
</evidence>
<feature type="region of interest" description="Disordered" evidence="2">
    <location>
        <begin position="130"/>
        <end position="159"/>
    </location>
</feature>
<evidence type="ECO:0000259" key="4">
    <source>
        <dbReference type="Pfam" id="PF10342"/>
    </source>
</evidence>
<organism evidence="5 6">
    <name type="scientific">Tilletiopsis washingtonensis</name>
    <dbReference type="NCBI Taxonomy" id="58919"/>
    <lineage>
        <taxon>Eukaryota</taxon>
        <taxon>Fungi</taxon>
        <taxon>Dikarya</taxon>
        <taxon>Basidiomycota</taxon>
        <taxon>Ustilaginomycotina</taxon>
        <taxon>Exobasidiomycetes</taxon>
        <taxon>Entylomatales</taxon>
        <taxon>Entylomatales incertae sedis</taxon>
        <taxon>Tilletiopsis</taxon>
    </lineage>
</organism>
<dbReference type="AlphaFoldDB" id="A0A316Z941"/>
<evidence type="ECO:0000313" key="6">
    <source>
        <dbReference type="Proteomes" id="UP000245946"/>
    </source>
</evidence>
<feature type="chain" id="PRO_5016320104" description="Yeast cell wall synthesis Kre9/Knh1-like N-terminal domain-containing protein" evidence="3">
    <location>
        <begin position="21"/>
        <end position="159"/>
    </location>
</feature>
<dbReference type="OrthoDB" id="5420143at2759"/>